<organism evidence="2 3">
    <name type="scientific">Flavobacterium azizsancarii</name>
    <dbReference type="NCBI Taxonomy" id="2961580"/>
    <lineage>
        <taxon>Bacteria</taxon>
        <taxon>Pseudomonadati</taxon>
        <taxon>Bacteroidota</taxon>
        <taxon>Flavobacteriia</taxon>
        <taxon>Flavobacteriales</taxon>
        <taxon>Flavobacteriaceae</taxon>
        <taxon>Flavobacterium</taxon>
    </lineage>
</organism>
<name>A0ABT4WCK5_9FLAO</name>
<evidence type="ECO:0000259" key="1">
    <source>
        <dbReference type="Pfam" id="PF07484"/>
    </source>
</evidence>
<comment type="caution">
    <text evidence="2">The sequence shown here is derived from an EMBL/GenBank/DDBJ whole genome shotgun (WGS) entry which is preliminary data.</text>
</comment>
<reference evidence="2 3" key="1">
    <citation type="journal article" date="2023" name="Chemosphere">
        <title>Whole genome analysis of Flavobacterium aziz-sancarii sp. nov., isolated from Ardley Island (Antarctica), revealed a rich resistome and bioremediation potential.</title>
        <authorList>
            <person name="Otur C."/>
            <person name="Okay S."/>
            <person name="Kurt-Kizildogan A."/>
        </authorList>
    </citation>
    <scope>NUCLEOTIDE SEQUENCE [LARGE SCALE GENOMIC DNA]</scope>
    <source>
        <strain evidence="2 3">AC</strain>
    </source>
</reference>
<dbReference type="Proteomes" id="UP001212170">
    <property type="component" value="Unassembled WGS sequence"/>
</dbReference>
<dbReference type="EMBL" id="JAMZNK010000016">
    <property type="protein sequence ID" value="MDA6070252.1"/>
    <property type="molecule type" value="Genomic_DNA"/>
</dbReference>
<sequence length="197" mass="20229">MSDIFLGTILAFGFNFNPQGWLLCNGQLLSVSQNSALYALIGTYYGGDGINTFAIPDLRGRTLIGQGQGPGLSNYVIGERNGNENITLTINNVPGHVHNLVSGTNAGQATITTGANALSGGTITNETDNGKNTFAAAGDVPSIYSEPGGTSNKIAGLTSTISGTTAIAGGNQPFPILNPYLVVNYSIATSGVFPSRN</sequence>
<proteinExistence type="predicted"/>
<evidence type="ECO:0000313" key="2">
    <source>
        <dbReference type="EMBL" id="MDA6070252.1"/>
    </source>
</evidence>
<feature type="domain" description="Phage tail collar" evidence="1">
    <location>
        <begin position="7"/>
        <end position="62"/>
    </location>
</feature>
<dbReference type="SUPFAM" id="SSF88874">
    <property type="entry name" value="Receptor-binding domain of short tail fibre protein gp12"/>
    <property type="match status" value="1"/>
</dbReference>
<dbReference type="InterPro" id="IPR037053">
    <property type="entry name" value="Phage_tail_collar_dom_sf"/>
</dbReference>
<dbReference type="RefSeq" id="WP_271336066.1">
    <property type="nucleotide sequence ID" value="NZ_JAMZNK010000016.1"/>
</dbReference>
<keyword evidence="3" id="KW-1185">Reference proteome</keyword>
<protein>
    <submittedName>
        <fullName evidence="2">Tail fiber protein</fullName>
    </submittedName>
</protein>
<dbReference type="Pfam" id="PF07484">
    <property type="entry name" value="Collar"/>
    <property type="match status" value="1"/>
</dbReference>
<evidence type="ECO:0000313" key="3">
    <source>
        <dbReference type="Proteomes" id="UP001212170"/>
    </source>
</evidence>
<accession>A0ABT4WCK5</accession>
<gene>
    <name evidence="2" type="ORF">NJT12_11545</name>
</gene>
<dbReference type="InterPro" id="IPR011083">
    <property type="entry name" value="Phage_tail_collar_dom"/>
</dbReference>
<dbReference type="Gene3D" id="3.90.1340.10">
    <property type="entry name" value="Phage tail collar domain"/>
    <property type="match status" value="1"/>
</dbReference>